<dbReference type="AlphaFoldDB" id="A0A0B1T6L2"/>
<reference evidence="1 2" key="1">
    <citation type="submission" date="2014-03" db="EMBL/GenBank/DDBJ databases">
        <title>Draft genome of the hookworm Oesophagostomum dentatum.</title>
        <authorList>
            <person name="Mitreva M."/>
        </authorList>
    </citation>
    <scope>NUCLEOTIDE SEQUENCE [LARGE SCALE GENOMIC DNA]</scope>
    <source>
        <strain evidence="1 2">OD-Hann</strain>
    </source>
</reference>
<dbReference type="Proteomes" id="UP000053660">
    <property type="component" value="Unassembled WGS sequence"/>
</dbReference>
<organism evidence="1 2">
    <name type="scientific">Oesophagostomum dentatum</name>
    <name type="common">Nodular worm</name>
    <dbReference type="NCBI Taxonomy" id="61180"/>
    <lineage>
        <taxon>Eukaryota</taxon>
        <taxon>Metazoa</taxon>
        <taxon>Ecdysozoa</taxon>
        <taxon>Nematoda</taxon>
        <taxon>Chromadorea</taxon>
        <taxon>Rhabditida</taxon>
        <taxon>Rhabditina</taxon>
        <taxon>Rhabditomorpha</taxon>
        <taxon>Strongyloidea</taxon>
        <taxon>Strongylidae</taxon>
        <taxon>Oesophagostomum</taxon>
    </lineage>
</organism>
<proteinExistence type="predicted"/>
<dbReference type="OrthoDB" id="5871055at2759"/>
<keyword evidence="2" id="KW-1185">Reference proteome</keyword>
<dbReference type="EMBL" id="KN551827">
    <property type="protein sequence ID" value="KHJ91771.1"/>
    <property type="molecule type" value="Genomic_DNA"/>
</dbReference>
<name>A0A0B1T6L2_OESDE</name>
<evidence type="ECO:0000313" key="2">
    <source>
        <dbReference type="Proteomes" id="UP000053660"/>
    </source>
</evidence>
<sequence>MTARGTISEGSQQIFDELSDVAKEKIPLEVYTQLSTGFVPAVKEVARAGSELLKIYQADA</sequence>
<evidence type="ECO:0000313" key="1">
    <source>
        <dbReference type="EMBL" id="KHJ91771.1"/>
    </source>
</evidence>
<gene>
    <name evidence="1" type="ORF">OESDEN_08351</name>
</gene>
<protein>
    <submittedName>
        <fullName evidence="1">Uncharacterized protein</fullName>
    </submittedName>
</protein>
<accession>A0A0B1T6L2</accession>